<dbReference type="EMBL" id="CP071090">
    <property type="protein sequence ID" value="QSQ19464.1"/>
    <property type="molecule type" value="Genomic_DNA"/>
</dbReference>
<keyword evidence="2" id="KW-0964">Secreted</keyword>
<dbReference type="Proteomes" id="UP000662747">
    <property type="component" value="Chromosome"/>
</dbReference>
<dbReference type="NCBIfam" id="NF033679">
    <property type="entry name" value="DNRLRE_dom"/>
    <property type="match status" value="1"/>
</dbReference>
<organism evidence="5 6">
    <name type="scientific">Pyxidicoccus parkwayensis</name>
    <dbReference type="NCBI Taxonomy" id="2813578"/>
    <lineage>
        <taxon>Bacteria</taxon>
        <taxon>Pseudomonadati</taxon>
        <taxon>Myxococcota</taxon>
        <taxon>Myxococcia</taxon>
        <taxon>Myxococcales</taxon>
        <taxon>Cystobacterineae</taxon>
        <taxon>Myxococcaceae</taxon>
        <taxon>Pyxidicoccus</taxon>
    </lineage>
</organism>
<evidence type="ECO:0000256" key="3">
    <source>
        <dbReference type="ARBA" id="ARBA00022729"/>
    </source>
</evidence>
<keyword evidence="6" id="KW-1185">Reference proteome</keyword>
<dbReference type="RefSeq" id="WP_206721048.1">
    <property type="nucleotide sequence ID" value="NZ_CP071090.1"/>
</dbReference>
<gene>
    <name evidence="5" type="ORF">JY651_29605</name>
</gene>
<sequence length="671" mass="69495">MSGTKVWQRMRTGAGWLAGLMLLTHCGGADEAVKGEQPPTEQTAEKTAELDSCEAVVQVEDLEVVATDDTYVTAALPDATYGGLDKVIVDGDPQSEVYLKFDVTYAQLQGGTIVRAKLQLLAVDGTTDGPALYQTGTEWSEQTLTWNNRPGWGSGLKLGDLGAIQTSTRAEYDVLPAVQTAGTYGFVLVPTSGDGADFLSSESGRAHLMPQLALTVAKSVCTRRGAGGDVSWTRMRGGENHQSVSGRLAMAPDGSFVTVGRFTERGNFGGQDFTTPHSFVLAKYGPDGAHQWSRAYVPDELYMDIAVNDITLTPLGNILVVGNYRGAPDFGGGPLPWADGGEDTVGAFIAKYSPNGTFVWARGFVPTGGEGAALSASGRAVTTDANGSLIVAGAFVGELNLGGETFTSGETLSQEGMFLAKFSWEGDHLWSLAVPAGTTSPWSDSTVPADVLTNSDGRIFVGGSAGTGRLGATASSTPFVAAYSPEGSLLWSRAFNGAAGDVNALGVMPSGAVAFSGAFSGSFTFAGATLTSPSNGSIHWQDGLLGVLSASGGDTWARHFGGEENETFSDIDTDASGNIAVTAYGAGPLDLGGGPLGHPTGFNRYVARFTATGAHLWSRVLDADLASLGLKSTADGGTLVVGDSANPVTVNYQEYLPPGGASEVFFLRFAP</sequence>
<accession>A0ABX7NM77</accession>
<name>A0ABX7NM77_9BACT</name>
<dbReference type="PANTHER" id="PTHR35580:SF1">
    <property type="entry name" value="PHYTASE-LIKE DOMAIN-CONTAINING PROTEIN"/>
    <property type="match status" value="1"/>
</dbReference>
<evidence type="ECO:0000259" key="4">
    <source>
        <dbReference type="Pfam" id="PF24517"/>
    </source>
</evidence>
<feature type="domain" description="Carbohydrate-binding module family 96" evidence="4">
    <location>
        <begin position="64"/>
        <end position="215"/>
    </location>
</feature>
<dbReference type="InterPro" id="IPR055372">
    <property type="entry name" value="CBM96"/>
</dbReference>
<protein>
    <submittedName>
        <fullName evidence="5">DNRLRE domain-containing protein</fullName>
    </submittedName>
</protein>
<dbReference type="PANTHER" id="PTHR35580">
    <property type="entry name" value="CELL SURFACE GLYCOPROTEIN (S-LAYER PROTEIN)-LIKE PROTEIN"/>
    <property type="match status" value="1"/>
</dbReference>
<reference evidence="5 6" key="1">
    <citation type="submission" date="2021-02" db="EMBL/GenBank/DDBJ databases">
        <title>De Novo genome assembly of isolated myxobacteria.</title>
        <authorList>
            <person name="Stevens D.C."/>
        </authorList>
    </citation>
    <scope>NUCLEOTIDE SEQUENCE [LARGE SCALE GENOMIC DNA]</scope>
    <source>
        <strain evidence="6">SCPEA02</strain>
    </source>
</reference>
<evidence type="ECO:0000256" key="2">
    <source>
        <dbReference type="ARBA" id="ARBA00022525"/>
    </source>
</evidence>
<evidence type="ECO:0000313" key="5">
    <source>
        <dbReference type="EMBL" id="QSQ19464.1"/>
    </source>
</evidence>
<dbReference type="Pfam" id="PF24517">
    <property type="entry name" value="CBM96"/>
    <property type="match status" value="1"/>
</dbReference>
<proteinExistence type="predicted"/>
<dbReference type="Gene3D" id="2.80.10.50">
    <property type="match status" value="1"/>
</dbReference>
<evidence type="ECO:0000313" key="6">
    <source>
        <dbReference type="Proteomes" id="UP000662747"/>
    </source>
</evidence>
<keyword evidence="3" id="KW-0732">Signal</keyword>
<comment type="subcellular location">
    <subcellularLocation>
        <location evidence="1">Secreted</location>
    </subcellularLocation>
</comment>
<evidence type="ECO:0000256" key="1">
    <source>
        <dbReference type="ARBA" id="ARBA00004613"/>
    </source>
</evidence>
<dbReference type="InterPro" id="IPR052918">
    <property type="entry name" value="Motility_Chemotaxis_Reg"/>
</dbReference>
<dbReference type="SUPFAM" id="SSF101898">
    <property type="entry name" value="NHL repeat"/>
    <property type="match status" value="1"/>
</dbReference>